<keyword evidence="2 5" id="KW-0347">Helicase</keyword>
<dbReference type="RefSeq" id="WP_060585372.1">
    <property type="nucleotide sequence ID" value="NZ_CP013067.1"/>
</dbReference>
<dbReference type="InterPro" id="IPR000330">
    <property type="entry name" value="SNF2_N"/>
</dbReference>
<evidence type="ECO:0000313" key="6">
    <source>
        <dbReference type="Proteomes" id="UP000058114"/>
    </source>
</evidence>
<keyword evidence="2 5" id="KW-0547">Nucleotide-binding</keyword>
<keyword evidence="2 5" id="KW-0067">ATP-binding</keyword>
<dbReference type="Gene3D" id="3.40.50.10810">
    <property type="entry name" value="Tandem AAA-ATPase domain"/>
    <property type="match status" value="1"/>
</dbReference>
<dbReference type="KEGG" id="asr:WL1483_3433"/>
<dbReference type="CDD" id="cd18793">
    <property type="entry name" value="SF2_C_SNF"/>
    <property type="match status" value="1"/>
</dbReference>
<evidence type="ECO:0000259" key="3">
    <source>
        <dbReference type="PROSITE" id="PS51192"/>
    </source>
</evidence>
<dbReference type="SMART" id="SM00487">
    <property type="entry name" value="DEXDc"/>
    <property type="match status" value="1"/>
</dbReference>
<evidence type="ECO:0000259" key="4">
    <source>
        <dbReference type="PROSITE" id="PS51194"/>
    </source>
</evidence>
<reference evidence="6" key="1">
    <citation type="submission" date="2015-10" db="EMBL/GenBank/DDBJ databases">
        <title>Complete Genome Sequence of Aeromonas schubertii strain WL1483.</title>
        <authorList>
            <person name="Liu L."/>
        </authorList>
    </citation>
    <scope>NUCLEOTIDE SEQUENCE [LARGE SCALE GENOMIC DNA]</scope>
    <source>
        <strain evidence="6">WL1483</strain>
    </source>
</reference>
<protein>
    <submittedName>
        <fullName evidence="5">Helicase</fullName>
    </submittedName>
</protein>
<evidence type="ECO:0000256" key="2">
    <source>
        <dbReference type="ARBA" id="ARBA00022806"/>
    </source>
</evidence>
<organism evidence="5 6">
    <name type="scientific">Aeromonas schubertii</name>
    <dbReference type="NCBI Taxonomy" id="652"/>
    <lineage>
        <taxon>Bacteria</taxon>
        <taxon>Pseudomonadati</taxon>
        <taxon>Pseudomonadota</taxon>
        <taxon>Gammaproteobacteria</taxon>
        <taxon>Aeromonadales</taxon>
        <taxon>Aeromonadaceae</taxon>
        <taxon>Aeromonas</taxon>
    </lineage>
</organism>
<dbReference type="PATRIC" id="fig|652.5.peg.1671"/>
<dbReference type="InterPro" id="IPR038718">
    <property type="entry name" value="SNF2-like_sf"/>
</dbReference>
<dbReference type="InterPro" id="IPR049730">
    <property type="entry name" value="SNF2/RAD54-like_C"/>
</dbReference>
<keyword evidence="1" id="KW-0378">Hydrolase</keyword>
<dbReference type="GO" id="GO:0004386">
    <property type="term" value="F:helicase activity"/>
    <property type="evidence" value="ECO:0007669"/>
    <property type="project" value="UniProtKB-KW"/>
</dbReference>
<evidence type="ECO:0000256" key="1">
    <source>
        <dbReference type="ARBA" id="ARBA00022801"/>
    </source>
</evidence>
<dbReference type="InterPro" id="IPR027417">
    <property type="entry name" value="P-loop_NTPase"/>
</dbReference>
<name>A0A0S2SMI2_9GAMM</name>
<dbReference type="SUPFAM" id="SSF52540">
    <property type="entry name" value="P-loop containing nucleoside triphosphate hydrolases"/>
    <property type="match status" value="2"/>
</dbReference>
<evidence type="ECO:0000313" key="5">
    <source>
        <dbReference type="EMBL" id="ALP42852.1"/>
    </source>
</evidence>
<dbReference type="SMART" id="SM00490">
    <property type="entry name" value="HELICc"/>
    <property type="match status" value="1"/>
</dbReference>
<gene>
    <name evidence="5" type="ORF">WL1483_3433</name>
</gene>
<dbReference type="Pfam" id="PF00176">
    <property type="entry name" value="SNF2-rel_dom"/>
    <property type="match status" value="1"/>
</dbReference>
<dbReference type="GO" id="GO:0016787">
    <property type="term" value="F:hydrolase activity"/>
    <property type="evidence" value="ECO:0007669"/>
    <property type="project" value="UniProtKB-KW"/>
</dbReference>
<dbReference type="GO" id="GO:0005524">
    <property type="term" value="F:ATP binding"/>
    <property type="evidence" value="ECO:0007669"/>
    <property type="project" value="InterPro"/>
</dbReference>
<proteinExistence type="predicted"/>
<dbReference type="InterPro" id="IPR014001">
    <property type="entry name" value="Helicase_ATP-bd"/>
</dbReference>
<dbReference type="EMBL" id="CP013067">
    <property type="protein sequence ID" value="ALP42852.1"/>
    <property type="molecule type" value="Genomic_DNA"/>
</dbReference>
<dbReference type="Pfam" id="PF00271">
    <property type="entry name" value="Helicase_C"/>
    <property type="match status" value="1"/>
</dbReference>
<dbReference type="PROSITE" id="PS51192">
    <property type="entry name" value="HELICASE_ATP_BIND_1"/>
    <property type="match status" value="1"/>
</dbReference>
<dbReference type="PANTHER" id="PTHR10799">
    <property type="entry name" value="SNF2/RAD54 HELICASE FAMILY"/>
    <property type="match status" value="1"/>
</dbReference>
<accession>A0A0S2SMI2</accession>
<dbReference type="PROSITE" id="PS51194">
    <property type="entry name" value="HELICASE_CTER"/>
    <property type="match status" value="1"/>
</dbReference>
<dbReference type="InterPro" id="IPR001650">
    <property type="entry name" value="Helicase_C-like"/>
</dbReference>
<feature type="domain" description="Helicase ATP-binding" evidence="3">
    <location>
        <begin position="787"/>
        <end position="944"/>
    </location>
</feature>
<feature type="domain" description="Helicase C-terminal" evidence="4">
    <location>
        <begin position="1058"/>
        <end position="1219"/>
    </location>
</feature>
<dbReference type="Proteomes" id="UP000058114">
    <property type="component" value="Chromosome"/>
</dbReference>
<dbReference type="Gene3D" id="3.40.50.300">
    <property type="entry name" value="P-loop containing nucleotide triphosphate hydrolases"/>
    <property type="match status" value="1"/>
</dbReference>
<dbReference type="AlphaFoldDB" id="A0A0S2SMI2"/>
<sequence length="1224" mass="137298">MSRLSPLQYDILTTLLVRRPLSTTRLVALFPACTQALEALVLEDLVRERGEGVWAISALGTLTLLLAIREGAAPAPLWPESLGWIAALLDGKATPPAKLPHALFEMLDESDALSLLEGASPAWQQLMIDYWSAQALLEARPIELDARRLGKGAQSRLSLWLEEESWWLADGQHLPHWPDLAQGWQQALDQGAWVQLGAQRPREPLFSALVWLGVLQQHDPALAASERKSVLRQCGHQAALQEALRQWDGERYSVGLFEMLQLPPDEVFWGHLWIDLCAMSRHGESGSALQALRKWSLDELLAASPRHRLMGLCQDLLRLLTGRPVVAGPLVGIDTWQEEAEPLKPAGWLNWLQGLGRSAGASKVKERLVWNLLLEGPTLECRVQKLGVKGEWTAGRRVELALVSSQYPALLGEEDWALLRQYGKEERHWSHDFWTLLAAHPHLYNAQGQRLQLALTQPLIYLTATGQARLFPEVGSGASIVPLAGDLWQVVRQPESLRELLPAERRWPVEQLPRVAEALGQLEGLHWCCEDAALGGNARLIPWPGEAGVQLDWRKGVLHLAFVTQGEQTPALPLAHGDAVVRSDVRGNDYWQRDLVTEREAWRELCQRLALDMPRLNWQLEEEAAIEFLAALPEWVASGVRIFWHEESQRLRSLDETTLSLRIEQRQEWFALEGSLALDEHQVLDLRLLLRQFRPGQKSIMLDEQTSVIISDKLSERLTLLGAMLDDEQRVSRRLAYPLMRLLSAVSTQGDEAWNQLQDEWAQPAECPDELLTPLRDYQREGVQWMASLASHGFGACLADDMGLGKTLQALTVLRLRASAGPALVVVPKSVLTNWQEEAARFAPELEIVTLDQSWGGAHLVQGAHAGQVVLINYGLLPSLGDALERVSWASLVIDEAQQIKNAGTQRAKILTRLEGAFRLALSGTPVENHLGELWSLFAFINPGLLGSQRDFKRRFGRASRDPQHMALLRSVIHPFVLRRLKQEVLAELPEKTEIVHHITLSQAERELYEATRREVVQQIQSSDGRTLMHVLSGLTRLRRLCCSPSLLLPEWQEANSKLDEAMALLEEAIDGGHRVLVFSQFVDLLTLLRRRLEARGWEYCYLDGACSMKERQHAIERFRSESVPLFLISLKAGGTGLNLTQADTVLHLDPWWNPAVEDQASDRAHRMGQTQPVTVYRLVCEQTVEEKIVALHSEKRALADSLLSGQSQAGPLDLESLRNLLLG</sequence>
<reference evidence="5 6" key="2">
    <citation type="journal article" date="2016" name="Genome Announc.">
        <title>Complete Genome Sequence of the Highly Virulent Aeromonas schubertii Strain WL1483, Isolated from Diseased Snakehead Fish (Channa argus) in China.</title>
        <authorList>
            <person name="Liu L."/>
            <person name="Li N."/>
            <person name="Zhang D."/>
            <person name="Fu X."/>
            <person name="Shi C."/>
            <person name="Lin Q."/>
            <person name="Hao G."/>
        </authorList>
    </citation>
    <scope>NUCLEOTIDE SEQUENCE [LARGE SCALE GENOMIC DNA]</scope>
    <source>
        <strain evidence="5 6">WL1483</strain>
    </source>
</reference>